<dbReference type="EMBL" id="BAABHF010000006">
    <property type="protein sequence ID" value="GAA4481759.1"/>
    <property type="molecule type" value="Genomic_DNA"/>
</dbReference>
<evidence type="ECO:0000313" key="4">
    <source>
        <dbReference type="EMBL" id="GAA4481759.1"/>
    </source>
</evidence>
<dbReference type="RefSeq" id="WP_345455754.1">
    <property type="nucleotide sequence ID" value="NZ_BAABHF010000006.1"/>
</dbReference>
<accession>A0ABP8P7F2</accession>
<dbReference type="SMART" id="SM00448">
    <property type="entry name" value="REC"/>
    <property type="match status" value="1"/>
</dbReference>
<keyword evidence="5" id="KW-1185">Reference proteome</keyword>
<evidence type="ECO:0000256" key="1">
    <source>
        <dbReference type="ARBA" id="ARBA00022553"/>
    </source>
</evidence>
<dbReference type="PANTHER" id="PTHR44591:SF18">
    <property type="entry name" value="REGULATORY PROTEIN"/>
    <property type="match status" value="1"/>
</dbReference>
<dbReference type="InterPro" id="IPR011006">
    <property type="entry name" value="CheY-like_superfamily"/>
</dbReference>
<keyword evidence="1 2" id="KW-0597">Phosphoprotein</keyword>
<protein>
    <recommendedName>
        <fullName evidence="3">Response regulatory domain-containing protein</fullName>
    </recommendedName>
</protein>
<proteinExistence type="predicted"/>
<dbReference type="SUPFAM" id="SSF52172">
    <property type="entry name" value="CheY-like"/>
    <property type="match status" value="1"/>
</dbReference>
<name>A0ABP8P7F2_9ACTN</name>
<comment type="caution">
    <text evidence="4">The sequence shown here is derived from an EMBL/GenBank/DDBJ whole genome shotgun (WGS) entry which is preliminary data.</text>
</comment>
<reference evidence="5" key="1">
    <citation type="journal article" date="2019" name="Int. J. Syst. Evol. Microbiol.">
        <title>The Global Catalogue of Microorganisms (GCM) 10K type strain sequencing project: providing services to taxonomists for standard genome sequencing and annotation.</title>
        <authorList>
            <consortium name="The Broad Institute Genomics Platform"/>
            <consortium name="The Broad Institute Genome Sequencing Center for Infectious Disease"/>
            <person name="Wu L."/>
            <person name="Ma J."/>
        </authorList>
    </citation>
    <scope>NUCLEOTIDE SEQUENCE [LARGE SCALE GENOMIC DNA]</scope>
    <source>
        <strain evidence="5">JCM 17933</strain>
    </source>
</reference>
<dbReference type="PANTHER" id="PTHR44591">
    <property type="entry name" value="STRESS RESPONSE REGULATOR PROTEIN 1"/>
    <property type="match status" value="1"/>
</dbReference>
<dbReference type="Proteomes" id="UP001500503">
    <property type="component" value="Unassembled WGS sequence"/>
</dbReference>
<dbReference type="Gene3D" id="3.40.50.2300">
    <property type="match status" value="1"/>
</dbReference>
<evidence type="ECO:0000313" key="5">
    <source>
        <dbReference type="Proteomes" id="UP001500503"/>
    </source>
</evidence>
<dbReference type="Pfam" id="PF00072">
    <property type="entry name" value="Response_reg"/>
    <property type="match status" value="1"/>
</dbReference>
<gene>
    <name evidence="4" type="ORF">GCM10023191_001040</name>
</gene>
<dbReference type="InterPro" id="IPR050595">
    <property type="entry name" value="Bact_response_regulator"/>
</dbReference>
<evidence type="ECO:0000256" key="2">
    <source>
        <dbReference type="PROSITE-ProRule" id="PRU00169"/>
    </source>
</evidence>
<feature type="modified residue" description="4-aspartylphosphate" evidence="2">
    <location>
        <position position="49"/>
    </location>
</feature>
<feature type="domain" description="Response regulatory" evidence="3">
    <location>
        <begin position="1"/>
        <end position="116"/>
    </location>
</feature>
<sequence>MVVDDNNSFTDAVSHLLVADGFDMVGAAADHEHGLELISDLCPDVALVDLYLGEGNGLDLIADIVRSGLAERMFMILMSSCAPDALRTVFEGSDADAYLPKTELSGDAIRDSLGGML</sequence>
<dbReference type="PROSITE" id="PS50110">
    <property type="entry name" value="RESPONSE_REGULATORY"/>
    <property type="match status" value="1"/>
</dbReference>
<organism evidence="4 5">
    <name type="scientific">Actinoallomurus oryzae</name>
    <dbReference type="NCBI Taxonomy" id="502180"/>
    <lineage>
        <taxon>Bacteria</taxon>
        <taxon>Bacillati</taxon>
        <taxon>Actinomycetota</taxon>
        <taxon>Actinomycetes</taxon>
        <taxon>Streptosporangiales</taxon>
        <taxon>Thermomonosporaceae</taxon>
        <taxon>Actinoallomurus</taxon>
    </lineage>
</organism>
<evidence type="ECO:0000259" key="3">
    <source>
        <dbReference type="PROSITE" id="PS50110"/>
    </source>
</evidence>
<dbReference type="InterPro" id="IPR001789">
    <property type="entry name" value="Sig_transdc_resp-reg_receiver"/>
</dbReference>